<protein>
    <recommendedName>
        <fullName evidence="1">CD-NTase-associated protein 12/Pycsar effector protein TIR domain-containing protein</fullName>
    </recommendedName>
</protein>
<dbReference type="Pfam" id="PF10137">
    <property type="entry name" value="CAP12-PCTIR_TIR"/>
    <property type="match status" value="1"/>
</dbReference>
<dbReference type="GO" id="GO:0050135">
    <property type="term" value="F:NADP+ nucleosidase activity"/>
    <property type="evidence" value="ECO:0007669"/>
    <property type="project" value="InterPro"/>
</dbReference>
<name>A0A455VQ75_9GAMM</name>
<dbReference type="AlphaFoldDB" id="A0A455VQ75"/>
<organism evidence="2 3">
    <name type="scientific">Serratia symbiotica</name>
    <dbReference type="NCBI Taxonomy" id="138074"/>
    <lineage>
        <taxon>Bacteria</taxon>
        <taxon>Pseudomonadati</taxon>
        <taxon>Pseudomonadota</taxon>
        <taxon>Gammaproteobacteria</taxon>
        <taxon>Enterobacterales</taxon>
        <taxon>Yersiniaceae</taxon>
        <taxon>Serratia</taxon>
    </lineage>
</organism>
<reference evidence="2 3" key="1">
    <citation type="submission" date="2019-03" db="EMBL/GenBank/DDBJ databases">
        <title>The genome sequence of Candidatus Serratia symbiotica strain IS.</title>
        <authorList>
            <person name="Nikoh N."/>
            <person name="Koga R."/>
            <person name="Oshima K."/>
            <person name="Hattori M."/>
            <person name="Fukatsu T."/>
        </authorList>
    </citation>
    <scope>NUCLEOTIDE SEQUENCE [LARGE SCALE GENOMIC DNA]</scope>
    <source>
        <strain evidence="2 3">IS</strain>
    </source>
</reference>
<evidence type="ECO:0000313" key="3">
    <source>
        <dbReference type="Proteomes" id="UP000324392"/>
    </source>
</evidence>
<evidence type="ECO:0000259" key="1">
    <source>
        <dbReference type="Pfam" id="PF10137"/>
    </source>
</evidence>
<sequence length="195" mass="21610">MLENTEMALKYPHPLDTFHKFLADCELEIEQHCAEGNKECFRLTNGAIVNLYSNGTVQIQGVKTSKSKVEVLIGERLGTAPVQATQVQIAQEQPKKIFIVHGHDHAAKEQLELILHKLGLPDHFILQNNGGTGLTIIEELEREIGQGQTATRFGIVLLTPDDMGYSKKEGETGVQPRARQNVVLEMGMLLSETVI</sequence>
<accession>A0A455VQ75</accession>
<proteinExistence type="predicted"/>
<gene>
    <name evidence="2" type="ORF">SSYIS1_27610</name>
</gene>
<dbReference type="EMBL" id="AP019531">
    <property type="protein sequence ID" value="BBI92846.1"/>
    <property type="molecule type" value="Genomic_DNA"/>
</dbReference>
<feature type="domain" description="CD-NTase-associated protein 12/Pycsar effector protein TIR" evidence="1">
    <location>
        <begin position="96"/>
        <end position="191"/>
    </location>
</feature>
<dbReference type="InterPro" id="IPR019302">
    <property type="entry name" value="CAP12/PCTIR_TIR_dom"/>
</dbReference>
<dbReference type="RefSeq" id="WP_050789119.1">
    <property type="nucleotide sequence ID" value="NZ_AP019531.1"/>
</dbReference>
<evidence type="ECO:0000313" key="2">
    <source>
        <dbReference type="EMBL" id="BBI92846.1"/>
    </source>
</evidence>
<dbReference type="Proteomes" id="UP000324392">
    <property type="component" value="Chromosome"/>
</dbReference>